<name>A0A841PMZ0_9HYPH</name>
<evidence type="ECO:0000313" key="2">
    <source>
        <dbReference type="Proteomes" id="UP000556329"/>
    </source>
</evidence>
<dbReference type="AlphaFoldDB" id="A0A841PMZ0"/>
<comment type="caution">
    <text evidence="1">The sequence shown here is derived from an EMBL/GenBank/DDBJ whole genome shotgun (WGS) entry which is preliminary data.</text>
</comment>
<gene>
    <name evidence="1" type="ORF">HNQ71_006747</name>
</gene>
<dbReference type="Proteomes" id="UP000556329">
    <property type="component" value="Unassembled WGS sequence"/>
</dbReference>
<evidence type="ECO:0000313" key="1">
    <source>
        <dbReference type="EMBL" id="MBB6414038.1"/>
    </source>
</evidence>
<dbReference type="EMBL" id="JACHEF010000012">
    <property type="protein sequence ID" value="MBB6414038.1"/>
    <property type="molecule type" value="Genomic_DNA"/>
</dbReference>
<proteinExistence type="predicted"/>
<sequence>MIIAAGLQALTFASDQSRRPLCGHWHVYEKALQLVAINFHTHVRRRLANDRVVDGVTLTPREFEMPEMNGARQVALGRQPDPRRLKAHLTFHLENAKAKLGVRTINQAVGCLRSGEILILASR</sequence>
<reference evidence="1 2" key="1">
    <citation type="submission" date="2020-08" db="EMBL/GenBank/DDBJ databases">
        <title>Genomic Encyclopedia of Type Strains, Phase IV (KMG-IV): sequencing the most valuable type-strain genomes for metagenomic binning, comparative biology and taxonomic classification.</title>
        <authorList>
            <person name="Goeker M."/>
        </authorList>
    </citation>
    <scope>NUCLEOTIDE SEQUENCE [LARGE SCALE GENOMIC DNA]</scope>
    <source>
        <strain evidence="1 2">DSM 100039</strain>
    </source>
</reference>
<keyword evidence="2" id="KW-1185">Reference proteome</keyword>
<accession>A0A841PMZ0</accession>
<dbReference type="RefSeq" id="WP_246462321.1">
    <property type="nucleotide sequence ID" value="NZ_JACHEF010000012.1"/>
</dbReference>
<organism evidence="1 2">
    <name type="scientific">Mesorhizobium sangaii</name>
    <dbReference type="NCBI Taxonomy" id="505389"/>
    <lineage>
        <taxon>Bacteria</taxon>
        <taxon>Pseudomonadati</taxon>
        <taxon>Pseudomonadota</taxon>
        <taxon>Alphaproteobacteria</taxon>
        <taxon>Hyphomicrobiales</taxon>
        <taxon>Phyllobacteriaceae</taxon>
        <taxon>Mesorhizobium</taxon>
    </lineage>
</organism>
<protein>
    <submittedName>
        <fullName evidence="1">Uncharacterized protein</fullName>
    </submittedName>
</protein>